<dbReference type="EMBL" id="ANOF01000124">
    <property type="protein sequence ID" value="EMI25537.1"/>
    <property type="molecule type" value="Genomic_DNA"/>
</dbReference>
<dbReference type="STRING" id="1263868.RESH_03888"/>
<accession>M5SCY4</accession>
<dbReference type="PATRIC" id="fig|1263868.3.peg.4194"/>
<protein>
    <submittedName>
        <fullName evidence="2">Uncharacterized protein</fullName>
    </submittedName>
</protein>
<feature type="region of interest" description="Disordered" evidence="1">
    <location>
        <begin position="1"/>
        <end position="27"/>
    </location>
</feature>
<evidence type="ECO:0000313" key="2">
    <source>
        <dbReference type="EMBL" id="EMI25537.1"/>
    </source>
</evidence>
<dbReference type="Proteomes" id="UP000011996">
    <property type="component" value="Unassembled WGS sequence"/>
</dbReference>
<name>M5SCY4_9BACT</name>
<dbReference type="AlphaFoldDB" id="M5SCY4"/>
<proteinExistence type="predicted"/>
<evidence type="ECO:0000313" key="3">
    <source>
        <dbReference type="Proteomes" id="UP000011996"/>
    </source>
</evidence>
<organism evidence="2 3">
    <name type="scientific">Rhodopirellula europaea SH398</name>
    <dbReference type="NCBI Taxonomy" id="1263868"/>
    <lineage>
        <taxon>Bacteria</taxon>
        <taxon>Pseudomonadati</taxon>
        <taxon>Planctomycetota</taxon>
        <taxon>Planctomycetia</taxon>
        <taxon>Pirellulales</taxon>
        <taxon>Pirellulaceae</taxon>
        <taxon>Rhodopirellula</taxon>
    </lineage>
</organism>
<gene>
    <name evidence="2" type="ORF">RESH_03888</name>
</gene>
<comment type="caution">
    <text evidence="2">The sequence shown here is derived from an EMBL/GenBank/DDBJ whole genome shotgun (WGS) entry which is preliminary data.</text>
</comment>
<sequence length="182" mass="20020">MMTEPRLARRTRNHGKKTMSKGVSKSTKTRMKWSAAVVLLFVKVVVLPGCGVDPESIETIRRVAMQDRKTQSDLDIGADGNGSVAVSSPRVFEPPFPDRMDPFHIDQAAPSAVSRPTKASEYLVLGFADVGKTRAIIRFGDETQFVSKGDTIGDAEVLDVIPPRVRLRNGSFIWEASMFQSP</sequence>
<evidence type="ECO:0000256" key="1">
    <source>
        <dbReference type="SAM" id="MobiDB-lite"/>
    </source>
</evidence>
<feature type="compositionally biased region" description="Basic residues" evidence="1">
    <location>
        <begin position="8"/>
        <end position="19"/>
    </location>
</feature>
<reference evidence="2 3" key="1">
    <citation type="journal article" date="2013" name="Mar. Genomics">
        <title>Expression of sulfatases in Rhodopirellula baltica and the diversity of sulfatases in the genus Rhodopirellula.</title>
        <authorList>
            <person name="Wegner C.E."/>
            <person name="Richter-Heitmann T."/>
            <person name="Klindworth A."/>
            <person name="Klockow C."/>
            <person name="Richter M."/>
            <person name="Achstetter T."/>
            <person name="Glockner F.O."/>
            <person name="Harder J."/>
        </authorList>
    </citation>
    <scope>NUCLEOTIDE SEQUENCE [LARGE SCALE GENOMIC DNA]</scope>
    <source>
        <strain evidence="2 3">SH398</strain>
    </source>
</reference>